<keyword evidence="3" id="KW-0472">Membrane</keyword>
<proteinExistence type="predicted"/>
<gene>
    <name evidence="4" type="ORF">SAMN02910414_01466</name>
</gene>
<dbReference type="RefSeq" id="WP_074717559.1">
    <property type="nucleotide sequence ID" value="NZ_FNPG01000016.1"/>
</dbReference>
<dbReference type="Gene3D" id="1.25.40.10">
    <property type="entry name" value="Tetratricopeptide repeat domain"/>
    <property type="match status" value="3"/>
</dbReference>
<dbReference type="OrthoDB" id="9791784at2"/>
<dbReference type="InterPro" id="IPR011990">
    <property type="entry name" value="TPR-like_helical_dom_sf"/>
</dbReference>
<keyword evidence="1" id="KW-0802">TPR repeat</keyword>
<organism evidence="4 5">
    <name type="scientific">Lachnobacterium bovis DSM 14045</name>
    <dbReference type="NCBI Taxonomy" id="1122142"/>
    <lineage>
        <taxon>Bacteria</taxon>
        <taxon>Bacillati</taxon>
        <taxon>Bacillota</taxon>
        <taxon>Clostridia</taxon>
        <taxon>Lachnospirales</taxon>
        <taxon>Lachnospiraceae</taxon>
        <taxon>Lachnobacterium</taxon>
    </lineage>
</organism>
<reference evidence="4 5" key="1">
    <citation type="submission" date="2016-10" db="EMBL/GenBank/DDBJ databases">
        <authorList>
            <person name="de Groot N.N."/>
        </authorList>
    </citation>
    <scope>NUCLEOTIDE SEQUENCE [LARGE SCALE GENOMIC DNA]</scope>
    <source>
        <strain evidence="4 5">DSM 14045</strain>
    </source>
</reference>
<accession>A0A1H3JJ09</accession>
<dbReference type="SUPFAM" id="SSF48452">
    <property type="entry name" value="TPR-like"/>
    <property type="match status" value="2"/>
</dbReference>
<dbReference type="AlphaFoldDB" id="A0A1H3JJ09"/>
<evidence type="ECO:0000313" key="4">
    <source>
        <dbReference type="EMBL" id="SDY39398.1"/>
    </source>
</evidence>
<dbReference type="STRING" id="1122142.SAMN02910414_01466"/>
<keyword evidence="5" id="KW-1185">Reference proteome</keyword>
<dbReference type="SMART" id="SM00028">
    <property type="entry name" value="TPR"/>
    <property type="match status" value="6"/>
</dbReference>
<keyword evidence="3" id="KW-1133">Transmembrane helix</keyword>
<dbReference type="Pfam" id="PF13181">
    <property type="entry name" value="TPR_8"/>
    <property type="match status" value="1"/>
</dbReference>
<feature type="repeat" description="TPR" evidence="1">
    <location>
        <begin position="157"/>
        <end position="190"/>
    </location>
</feature>
<evidence type="ECO:0000313" key="5">
    <source>
        <dbReference type="Proteomes" id="UP000183918"/>
    </source>
</evidence>
<dbReference type="Proteomes" id="UP000183918">
    <property type="component" value="Unassembled WGS sequence"/>
</dbReference>
<evidence type="ECO:0000256" key="3">
    <source>
        <dbReference type="SAM" id="Phobius"/>
    </source>
</evidence>
<dbReference type="InterPro" id="IPR019734">
    <property type="entry name" value="TPR_rpt"/>
</dbReference>
<evidence type="ECO:0000256" key="1">
    <source>
        <dbReference type="PROSITE-ProRule" id="PRU00339"/>
    </source>
</evidence>
<name>A0A1H3JJ09_9FIRM</name>
<feature type="region of interest" description="Disordered" evidence="2">
    <location>
        <begin position="453"/>
        <end position="482"/>
    </location>
</feature>
<protein>
    <submittedName>
        <fullName evidence="4">Tetratricopeptide repeat-containing protein</fullName>
    </submittedName>
</protein>
<dbReference type="PROSITE" id="PS50005">
    <property type="entry name" value="TPR"/>
    <property type="match status" value="1"/>
</dbReference>
<keyword evidence="3" id="KW-0812">Transmembrane</keyword>
<feature type="transmembrane region" description="Helical" evidence="3">
    <location>
        <begin position="241"/>
        <end position="261"/>
    </location>
</feature>
<dbReference type="Pfam" id="PF13432">
    <property type="entry name" value="TPR_16"/>
    <property type="match status" value="1"/>
</dbReference>
<sequence length="482" mass="54200">MICYKCRKEVENAKVCPNCGADLKIFYKVKNLSNVYYNDALEKANARDLSGAVVSLRNSLKFNKYNINARNLLGLVYFELGEFVDALCEWVISKNYQSEDNLANKYLEEIQENQGRLETINHTIKKYNQAYSLCVEGNYDMAAIQLKKLITMDYKMIKSFQLLALVYIKEGKFDQAKKVLREAQKIDTDNPLISRYIKLVIKELKKRPRVKKQSNDTISYMEGNDEIIRPKRFQYYSVGSSILYLIMGLFIGTLAAAFLLLPNAQKNANTEANQKLKSSNETVSMKEGEITSLKAKVKELEGKLKTDGSTADQMQNTKNTYEALLNAYVMYIGKDYVGSGDLLASIDTKYLSENAVNTYNTINAQISDSYMNTLFAQGTASYKKSDYQGAITSLLKVVNKDQAYKAGDAAFYLAQAYAKAGDIASAQKYYQYIVDSFPATKKATTAKNFLMTHPAAPQPAADPNAQQQQADPNAQQQQPVTQ</sequence>
<evidence type="ECO:0000256" key="2">
    <source>
        <dbReference type="SAM" id="MobiDB-lite"/>
    </source>
</evidence>
<dbReference type="EMBL" id="FNPG01000016">
    <property type="protein sequence ID" value="SDY39398.1"/>
    <property type="molecule type" value="Genomic_DNA"/>
</dbReference>
<feature type="compositionally biased region" description="Low complexity" evidence="2">
    <location>
        <begin position="454"/>
        <end position="482"/>
    </location>
</feature>